<feature type="region of interest" description="Disordered" evidence="1">
    <location>
        <begin position="576"/>
        <end position="605"/>
    </location>
</feature>
<feature type="compositionally biased region" description="Polar residues" evidence="1">
    <location>
        <begin position="695"/>
        <end position="709"/>
    </location>
</feature>
<feature type="compositionally biased region" description="Basic and acidic residues" evidence="1">
    <location>
        <begin position="418"/>
        <end position="437"/>
    </location>
</feature>
<sequence length="1522" mass="158860">MTTPTSPLHLGSRDTSARRKERRGRQEQGEGERVIAADREKRGGSEQQILSRQTEAETEGLVVRGVVTDTATAAAHFRERLVEDDCQTGPPPDVGEPLVKRQHGDEIIDFSAVVDSTETGTHPQPIRGTSARESDRLPSPSPLLHAEPGHPAACTGATALGGESLLVGNARDAVITAPQAQETAGPRESAGDRGHFEKASLLSTSTPSGPSQPLIGQQSPSAESKDQQVPLSHRPDTQKGSRSAENSELCHFQLGAVPAEPKVVGKISAEATVTQPGSIPANMRDSVRGRTKAGKKVEVTEEGKGVPPRSTDDASSTAPGGCSSLPPLTVHESLRHPVTECSSKLQEFSVLQKQEAPVCPDLGMRTSTGGDLKLIKQTCEVVEDQRKTESGEAKVPDQGNESKEAKVQLDQPSSVGMETEKTTESLRAEEEGGRGDSFRLLPTAECQSADPTGTDQRAKVTAATKEAAELVGGDFSNGPSSVPTEKEPKVTTGDSGRSGSDSSLQETRPQASLGSSDSAEINCESLSAGTEEKPLREPPSAPSALCLDVDNQTLTDATTAPLQMSPPVQLVCMEKGSEIPEKSTTSEPETPAPRLGGLDPTLPNVDGEIQPWPVIRPPIPLLNHLELTVDCDVTAAEEKEPQGSVEEVEGLVPETSACQRLAKQDRTCRPFDEEKKINSVSSQDVPALQGDDIPSTASPLNDDTSTNGRPAQESMASAHKGALVHETPAKGVTPIIFSQPPAHGPEPAIEGVVEKVPEKEEAVTSALLPDSERGEAVTECEQKCQAEVKETLGDTSSLPPPLCTGGEKIKTGGQQEKPTLGDSLTKITTEKKPGSDTGSPGQVVMVENNIQEGSRVGPHISMDPGPKTEVSSNETTNQSEGLSRSEHLSLNQSTSSITAPGPCSVAVSQSDLAPPSKTEQQELGLGCCPEGESYGQYEGVGADACVGANEEGRDDSAAQQSAETQGALSSHRSVKQPGNLSDQSGNCGVTDGQSREAQNEGIAAQQGDSTRPLVSESDLTAQPNVQERCAVSTVQVKTSPPTVDVEAKAGKKQDPSSELLISIPEPGSSGQRSGVTAVGELDGKVQEAETLTLACEDKQAVPGIKGDTAINTSLKESESKPEKCEVFSQANEVTPQVSICLQETGSLHGAPGTLARAPENSSVSVTVPDLEPPRGQEECPEQTGLEQTPAPSTALLQMKEQSVSQGPAFGVAQATEIPSPLHLRTGHPAAGKESPPSRDMTQAEAEGGDVQTPVTGGESESAPPSGRTSEEAQKEGGSTPFLTPAPEISSGGCMDVSPSSIPEELESSTPRPAQSDPMLCTASKKSQMGGREEPGICGSTKSVAVEKEEERWGEKREEEKKKEEVEKTAGEEAPITPVAPVTTESLNGPSCGVAHGGDASSSLPIGKAEPSLLPQDLQAEGAPGATEADGTQAGVGLDPNKSATGWPLRVTSPVDVVTSLRELHDLAKHESVTEARTPLQDCRTESVSSASESHESHSQTQPTSVSTASEGISQTQPASVSI</sequence>
<feature type="region of interest" description="Disordered" evidence="1">
    <location>
        <begin position="789"/>
        <end position="933"/>
    </location>
</feature>
<proteinExistence type="predicted"/>
<feature type="region of interest" description="Disordered" evidence="1">
    <location>
        <begin position="1148"/>
        <end position="1449"/>
    </location>
</feature>
<keyword evidence="3" id="KW-1185">Reference proteome</keyword>
<name>A0A9D3RID8_ANGAN</name>
<feature type="region of interest" description="Disordered" evidence="1">
    <location>
        <begin position="112"/>
        <end position="157"/>
    </location>
</feature>
<feature type="compositionally biased region" description="Low complexity" evidence="1">
    <location>
        <begin position="493"/>
        <end position="503"/>
    </location>
</feature>
<feature type="compositionally biased region" description="Polar residues" evidence="1">
    <location>
        <begin position="215"/>
        <end position="230"/>
    </location>
</feature>
<feature type="compositionally biased region" description="Polar residues" evidence="1">
    <location>
        <begin position="1032"/>
        <end position="1041"/>
    </location>
</feature>
<feature type="compositionally biased region" description="Basic and acidic residues" evidence="1">
    <location>
        <begin position="295"/>
        <end position="304"/>
    </location>
</feature>
<evidence type="ECO:0000313" key="2">
    <source>
        <dbReference type="EMBL" id="KAG5831389.1"/>
    </source>
</evidence>
<feature type="compositionally biased region" description="Polar residues" evidence="1">
    <location>
        <begin position="1184"/>
        <end position="1205"/>
    </location>
</feature>
<feature type="compositionally biased region" description="Polar residues" evidence="1">
    <location>
        <begin position="1499"/>
        <end position="1522"/>
    </location>
</feature>
<feature type="region of interest" description="Disordered" evidence="1">
    <location>
        <begin position="1466"/>
        <end position="1522"/>
    </location>
</feature>
<dbReference type="Proteomes" id="UP001044222">
    <property type="component" value="Chromosome 18"/>
</dbReference>
<feature type="compositionally biased region" description="Low complexity" evidence="1">
    <location>
        <begin position="459"/>
        <end position="471"/>
    </location>
</feature>
<feature type="region of interest" description="Disordered" evidence="1">
    <location>
        <begin position="947"/>
        <end position="1076"/>
    </location>
</feature>
<feature type="region of interest" description="Disordered" evidence="1">
    <location>
        <begin position="1"/>
        <end position="56"/>
    </location>
</feature>
<organism evidence="2 3">
    <name type="scientific">Anguilla anguilla</name>
    <name type="common">European freshwater eel</name>
    <name type="synonym">Muraena anguilla</name>
    <dbReference type="NCBI Taxonomy" id="7936"/>
    <lineage>
        <taxon>Eukaryota</taxon>
        <taxon>Metazoa</taxon>
        <taxon>Chordata</taxon>
        <taxon>Craniata</taxon>
        <taxon>Vertebrata</taxon>
        <taxon>Euteleostomi</taxon>
        <taxon>Actinopterygii</taxon>
        <taxon>Neopterygii</taxon>
        <taxon>Teleostei</taxon>
        <taxon>Anguilliformes</taxon>
        <taxon>Anguillidae</taxon>
        <taxon>Anguilla</taxon>
    </lineage>
</organism>
<evidence type="ECO:0000256" key="1">
    <source>
        <dbReference type="SAM" id="MobiDB-lite"/>
    </source>
</evidence>
<feature type="region of interest" description="Disordered" evidence="1">
    <location>
        <begin position="177"/>
        <end position="253"/>
    </location>
</feature>
<dbReference type="EMBL" id="JAFIRN010000018">
    <property type="protein sequence ID" value="KAG5831389.1"/>
    <property type="molecule type" value="Genomic_DNA"/>
</dbReference>
<feature type="compositionally biased region" description="Low complexity" evidence="1">
    <location>
        <begin position="200"/>
        <end position="214"/>
    </location>
</feature>
<feature type="region of interest" description="Disordered" evidence="1">
    <location>
        <begin position="268"/>
        <end position="329"/>
    </location>
</feature>
<gene>
    <name evidence="2" type="ORF">ANANG_G00303230</name>
</gene>
<protein>
    <submittedName>
        <fullName evidence="2">Uncharacterized protein</fullName>
    </submittedName>
</protein>
<feature type="compositionally biased region" description="Basic and acidic residues" evidence="1">
    <location>
        <begin position="1344"/>
        <end position="1370"/>
    </location>
</feature>
<feature type="compositionally biased region" description="Basic and acidic residues" evidence="1">
    <location>
        <begin position="1045"/>
        <end position="1055"/>
    </location>
</feature>
<feature type="compositionally biased region" description="Basic and acidic residues" evidence="1">
    <location>
        <begin position="11"/>
        <end position="44"/>
    </location>
</feature>
<feature type="compositionally biased region" description="Low complexity" evidence="1">
    <location>
        <begin position="1297"/>
        <end position="1310"/>
    </location>
</feature>
<feature type="compositionally biased region" description="Basic and acidic residues" evidence="1">
    <location>
        <begin position="383"/>
        <end position="407"/>
    </location>
</feature>
<feature type="compositionally biased region" description="Polar residues" evidence="1">
    <location>
        <begin position="445"/>
        <end position="455"/>
    </location>
</feature>
<feature type="compositionally biased region" description="Polar residues" evidence="1">
    <location>
        <begin position="957"/>
        <end position="992"/>
    </location>
</feature>
<accession>A0A9D3RID8</accession>
<feature type="compositionally biased region" description="Polar residues" evidence="1">
    <location>
        <begin position="504"/>
        <end position="528"/>
    </location>
</feature>
<feature type="region of interest" description="Disordered" evidence="1">
    <location>
        <begin position="82"/>
        <end position="101"/>
    </location>
</feature>
<feature type="region of interest" description="Disordered" evidence="1">
    <location>
        <begin position="637"/>
        <end position="720"/>
    </location>
</feature>
<feature type="compositionally biased region" description="Polar residues" evidence="1">
    <location>
        <begin position="869"/>
        <end position="898"/>
    </location>
</feature>
<feature type="region of interest" description="Disordered" evidence="1">
    <location>
        <begin position="383"/>
        <end position="547"/>
    </location>
</feature>
<comment type="caution">
    <text evidence="2">The sequence shown here is derived from an EMBL/GenBank/DDBJ whole genome shotgun (WGS) entry which is preliminary data.</text>
</comment>
<evidence type="ECO:0000313" key="3">
    <source>
        <dbReference type="Proteomes" id="UP001044222"/>
    </source>
</evidence>
<feature type="compositionally biased region" description="Basic and acidic residues" evidence="1">
    <location>
        <begin position="662"/>
        <end position="677"/>
    </location>
</feature>
<feature type="compositionally biased region" description="Basic and acidic residues" evidence="1">
    <location>
        <begin position="189"/>
        <end position="198"/>
    </location>
</feature>
<reference evidence="2" key="1">
    <citation type="submission" date="2021-01" db="EMBL/GenBank/DDBJ databases">
        <title>A chromosome-scale assembly of European eel, Anguilla anguilla.</title>
        <authorList>
            <person name="Henkel C."/>
            <person name="Jong-Raadsen S.A."/>
            <person name="Dufour S."/>
            <person name="Weltzien F.-A."/>
            <person name="Palstra A.P."/>
            <person name="Pelster B."/>
            <person name="Spaink H.P."/>
            <person name="Van Den Thillart G.E."/>
            <person name="Jansen H."/>
            <person name="Zahm M."/>
            <person name="Klopp C."/>
            <person name="Cedric C."/>
            <person name="Louis A."/>
            <person name="Berthelot C."/>
            <person name="Parey E."/>
            <person name="Roest Crollius H."/>
            <person name="Montfort J."/>
            <person name="Robinson-Rechavi M."/>
            <person name="Bucao C."/>
            <person name="Bouchez O."/>
            <person name="Gislard M."/>
            <person name="Lluch J."/>
            <person name="Milhes M."/>
            <person name="Lampietro C."/>
            <person name="Lopez Roques C."/>
            <person name="Donnadieu C."/>
            <person name="Braasch I."/>
            <person name="Desvignes T."/>
            <person name="Postlethwait J."/>
            <person name="Bobe J."/>
            <person name="Guiguen Y."/>
            <person name="Dirks R."/>
        </authorList>
    </citation>
    <scope>NUCLEOTIDE SEQUENCE</scope>
    <source>
        <strain evidence="2">Tag_6206</strain>
        <tissue evidence="2">Liver</tissue>
    </source>
</reference>